<dbReference type="EnsemblMetazoa" id="G34947.1">
    <property type="protein sequence ID" value="G34947.1:cds"/>
    <property type="gene ID" value="G34947"/>
</dbReference>
<feature type="transmembrane region" description="Helical" evidence="1">
    <location>
        <begin position="6"/>
        <end position="27"/>
    </location>
</feature>
<evidence type="ECO:0000313" key="3">
    <source>
        <dbReference type="Proteomes" id="UP000005408"/>
    </source>
</evidence>
<evidence type="ECO:0000256" key="1">
    <source>
        <dbReference type="SAM" id="Phobius"/>
    </source>
</evidence>
<dbReference type="EnsemblMetazoa" id="G34947.4">
    <property type="protein sequence ID" value="G34947.4:cds"/>
    <property type="gene ID" value="G34947"/>
</dbReference>
<sequence length="107" mass="12279">MAAEELLAFLLGILSSAVAGFLTCYFLQRHNKRDHQCVHNSNGSVRPEGYKYFLNAVGLFPRLRELPVAFNLLPSTTYRSVLELEIIEEKDPISGQYYSRFYSKEKT</sequence>
<dbReference type="EnsemblMetazoa" id="G34947.2">
    <property type="protein sequence ID" value="G34947.2:cds"/>
    <property type="gene ID" value="G34947"/>
</dbReference>
<protein>
    <submittedName>
        <fullName evidence="2">Uncharacterized protein</fullName>
    </submittedName>
</protein>
<accession>A0A8W8MR35</accession>
<evidence type="ECO:0000313" key="2">
    <source>
        <dbReference type="EnsemblMetazoa" id="G34947.3:cds"/>
    </source>
</evidence>
<dbReference type="Proteomes" id="UP000005408">
    <property type="component" value="Unassembled WGS sequence"/>
</dbReference>
<dbReference type="AlphaFoldDB" id="A0A8W8MR35"/>
<reference evidence="2" key="1">
    <citation type="submission" date="2022-08" db="UniProtKB">
        <authorList>
            <consortium name="EnsemblMetazoa"/>
        </authorList>
    </citation>
    <scope>IDENTIFICATION</scope>
    <source>
        <strain evidence="2">05x7-T-G4-1.051#20</strain>
    </source>
</reference>
<keyword evidence="3" id="KW-1185">Reference proteome</keyword>
<name>A0A8W8MR35_MAGGI</name>
<keyword evidence="1" id="KW-1133">Transmembrane helix</keyword>
<proteinExistence type="predicted"/>
<dbReference type="EnsemblMetazoa" id="G34947.3">
    <property type="protein sequence ID" value="G34947.3:cds"/>
    <property type="gene ID" value="G34947"/>
</dbReference>
<keyword evidence="1" id="KW-0812">Transmembrane</keyword>
<organism evidence="2 3">
    <name type="scientific">Magallana gigas</name>
    <name type="common">Pacific oyster</name>
    <name type="synonym">Crassostrea gigas</name>
    <dbReference type="NCBI Taxonomy" id="29159"/>
    <lineage>
        <taxon>Eukaryota</taxon>
        <taxon>Metazoa</taxon>
        <taxon>Spiralia</taxon>
        <taxon>Lophotrochozoa</taxon>
        <taxon>Mollusca</taxon>
        <taxon>Bivalvia</taxon>
        <taxon>Autobranchia</taxon>
        <taxon>Pteriomorphia</taxon>
        <taxon>Ostreida</taxon>
        <taxon>Ostreoidea</taxon>
        <taxon>Ostreidae</taxon>
        <taxon>Magallana</taxon>
    </lineage>
</organism>
<keyword evidence="1" id="KW-0472">Membrane</keyword>
<dbReference type="EnsemblMetazoa" id="G34947.5">
    <property type="protein sequence ID" value="G34947.5:cds"/>
    <property type="gene ID" value="G34947"/>
</dbReference>